<comment type="caution">
    <text evidence="1">The sequence shown here is derived from an EMBL/GenBank/DDBJ whole genome shotgun (WGS) entry which is preliminary data.</text>
</comment>
<gene>
    <name evidence="1" type="ORF">GCM10023335_66960</name>
</gene>
<evidence type="ECO:0000313" key="1">
    <source>
        <dbReference type="EMBL" id="GAA5028749.1"/>
    </source>
</evidence>
<evidence type="ECO:0000313" key="2">
    <source>
        <dbReference type="Proteomes" id="UP001501759"/>
    </source>
</evidence>
<dbReference type="EMBL" id="BAABKB010000031">
    <property type="protein sequence ID" value="GAA5028749.1"/>
    <property type="molecule type" value="Genomic_DNA"/>
</dbReference>
<protein>
    <submittedName>
        <fullName evidence="1">Uncharacterized protein</fullName>
    </submittedName>
</protein>
<name>A0ABP9JFX5_9ACTN</name>
<keyword evidence="2" id="KW-1185">Reference proteome</keyword>
<proteinExistence type="predicted"/>
<dbReference type="Proteomes" id="UP001501759">
    <property type="component" value="Unassembled WGS sequence"/>
</dbReference>
<sequence>MESEGGTTQTVYILYRYLQRYRESCMGKALNVMAAPCPGRHQPTNHLMRSPGALLDQIDEATRPRFQMLFRRPNAFR</sequence>
<organism evidence="1 2">
    <name type="scientific">Streptomyces siamensis</name>
    <dbReference type="NCBI Taxonomy" id="1274986"/>
    <lineage>
        <taxon>Bacteria</taxon>
        <taxon>Bacillati</taxon>
        <taxon>Actinomycetota</taxon>
        <taxon>Actinomycetes</taxon>
        <taxon>Kitasatosporales</taxon>
        <taxon>Streptomycetaceae</taxon>
        <taxon>Streptomyces</taxon>
    </lineage>
</organism>
<reference evidence="2" key="1">
    <citation type="journal article" date="2019" name="Int. J. Syst. Evol. Microbiol.">
        <title>The Global Catalogue of Microorganisms (GCM) 10K type strain sequencing project: providing services to taxonomists for standard genome sequencing and annotation.</title>
        <authorList>
            <consortium name="The Broad Institute Genomics Platform"/>
            <consortium name="The Broad Institute Genome Sequencing Center for Infectious Disease"/>
            <person name="Wu L."/>
            <person name="Ma J."/>
        </authorList>
    </citation>
    <scope>NUCLEOTIDE SEQUENCE [LARGE SCALE GENOMIC DNA]</scope>
    <source>
        <strain evidence="2">JCM 18409</strain>
    </source>
</reference>
<accession>A0ABP9JFX5</accession>